<comment type="caution">
    <text evidence="2">The sequence shown here is derived from an EMBL/GenBank/DDBJ whole genome shotgun (WGS) entry which is preliminary data.</text>
</comment>
<keyword evidence="3" id="KW-1185">Reference proteome</keyword>
<sequence>MPSVRYFALAFLAVLGTSNADATVEMFSDGDCQNSLGTIDVWEATCASPSPGFSSMKVTGGTTRGIITAYTQNNCGCPTCGSHGYNPGTQCLKDFGFVANAIGLS</sequence>
<name>A0A8H4U2H2_9HYPO</name>
<protein>
    <submittedName>
        <fullName evidence="2">Uncharacterized protein</fullName>
    </submittedName>
</protein>
<feature type="chain" id="PRO_5034669911" evidence="1">
    <location>
        <begin position="21"/>
        <end position="105"/>
    </location>
</feature>
<reference evidence="2" key="1">
    <citation type="journal article" date="2020" name="BMC Genomics">
        <title>Correction to: Identification and distribution of gene clusters required for synthesis of sphingolipid metabolism inhibitors in diverse species of the filamentous fungus Fusarium.</title>
        <authorList>
            <person name="Kim H.S."/>
            <person name="Lohmar J.M."/>
            <person name="Busman M."/>
            <person name="Brown D.W."/>
            <person name="Naumann T.A."/>
            <person name="Divon H.H."/>
            <person name="Lysoe E."/>
            <person name="Uhlig S."/>
            <person name="Proctor R.H."/>
        </authorList>
    </citation>
    <scope>NUCLEOTIDE SEQUENCE</scope>
    <source>
        <strain evidence="2">NRRL 20472</strain>
    </source>
</reference>
<reference evidence="2" key="2">
    <citation type="submission" date="2020-05" db="EMBL/GenBank/DDBJ databases">
        <authorList>
            <person name="Kim H.-S."/>
            <person name="Proctor R.H."/>
            <person name="Brown D.W."/>
        </authorList>
    </citation>
    <scope>NUCLEOTIDE SEQUENCE</scope>
    <source>
        <strain evidence="2">NRRL 20472</strain>
    </source>
</reference>
<evidence type="ECO:0000313" key="3">
    <source>
        <dbReference type="Proteomes" id="UP000622797"/>
    </source>
</evidence>
<accession>A0A8H4U2H2</accession>
<dbReference type="Proteomes" id="UP000622797">
    <property type="component" value="Unassembled WGS sequence"/>
</dbReference>
<evidence type="ECO:0000256" key="1">
    <source>
        <dbReference type="SAM" id="SignalP"/>
    </source>
</evidence>
<organism evidence="2 3">
    <name type="scientific">Fusarium sarcochroum</name>
    <dbReference type="NCBI Taxonomy" id="1208366"/>
    <lineage>
        <taxon>Eukaryota</taxon>
        <taxon>Fungi</taxon>
        <taxon>Dikarya</taxon>
        <taxon>Ascomycota</taxon>
        <taxon>Pezizomycotina</taxon>
        <taxon>Sordariomycetes</taxon>
        <taxon>Hypocreomycetidae</taxon>
        <taxon>Hypocreales</taxon>
        <taxon>Nectriaceae</taxon>
        <taxon>Fusarium</taxon>
        <taxon>Fusarium lateritium species complex</taxon>
    </lineage>
</organism>
<keyword evidence="1" id="KW-0732">Signal</keyword>
<feature type="signal peptide" evidence="1">
    <location>
        <begin position="1"/>
        <end position="20"/>
    </location>
</feature>
<dbReference type="OrthoDB" id="4887929at2759"/>
<proteinExistence type="predicted"/>
<gene>
    <name evidence="2" type="ORF">FSARC_4151</name>
</gene>
<dbReference type="EMBL" id="JABEXW010000199">
    <property type="protein sequence ID" value="KAF4968457.1"/>
    <property type="molecule type" value="Genomic_DNA"/>
</dbReference>
<evidence type="ECO:0000313" key="2">
    <source>
        <dbReference type="EMBL" id="KAF4968457.1"/>
    </source>
</evidence>
<dbReference type="AlphaFoldDB" id="A0A8H4U2H2"/>